<evidence type="ECO:0000256" key="3">
    <source>
        <dbReference type="ARBA" id="ARBA00023125"/>
    </source>
</evidence>
<evidence type="ECO:0000256" key="4">
    <source>
        <dbReference type="ARBA" id="ARBA00023163"/>
    </source>
</evidence>
<dbReference type="Gene3D" id="1.20.5.170">
    <property type="match status" value="1"/>
</dbReference>
<protein>
    <recommendedName>
        <fullName evidence="8">BZIP domain-containing protein</fullName>
    </recommendedName>
</protein>
<proteinExistence type="predicted"/>
<dbReference type="PANTHER" id="PTHR45996">
    <property type="entry name" value="AGAP001464-PB"/>
    <property type="match status" value="1"/>
</dbReference>
<dbReference type="GO" id="GO:0005789">
    <property type="term" value="C:endoplasmic reticulum membrane"/>
    <property type="evidence" value="ECO:0007669"/>
    <property type="project" value="UniProtKB-SubCell"/>
</dbReference>
<keyword evidence="5" id="KW-0539">Nucleus</keyword>
<accession>A0A482WA04</accession>
<dbReference type="GO" id="GO:0005634">
    <property type="term" value="C:nucleus"/>
    <property type="evidence" value="ECO:0007669"/>
    <property type="project" value="TreeGrafter"/>
</dbReference>
<dbReference type="AlphaFoldDB" id="A0A482WA04"/>
<evidence type="ECO:0000256" key="1">
    <source>
        <dbReference type="ARBA" id="ARBA00004648"/>
    </source>
</evidence>
<evidence type="ECO:0000313" key="9">
    <source>
        <dbReference type="EMBL" id="RZC41218.1"/>
    </source>
</evidence>
<dbReference type="STRING" id="1661398.A0A482WA04"/>
<dbReference type="SUPFAM" id="SSF57959">
    <property type="entry name" value="Leucine zipper domain"/>
    <property type="match status" value="1"/>
</dbReference>
<keyword evidence="4" id="KW-0804">Transcription</keyword>
<evidence type="ECO:0000256" key="7">
    <source>
        <dbReference type="SAM" id="MobiDB-lite"/>
    </source>
</evidence>
<dbReference type="InterPro" id="IPR051381">
    <property type="entry name" value="CREB_ATF_subfamily"/>
</dbReference>
<evidence type="ECO:0000256" key="6">
    <source>
        <dbReference type="SAM" id="Coils"/>
    </source>
</evidence>
<dbReference type="SMART" id="SM00338">
    <property type="entry name" value="BRLZ"/>
    <property type="match status" value="1"/>
</dbReference>
<sequence length="543" mass="62168">MFNPDLSQIFKSSDDGRYNELENVDVMLNYENNEFMSSDFFDTIRSVENGIQDDFLNSSTDDFNTSSDTSSHIDGYISPRNDVSESERSSVFTDESVSPLRTVDAIDDSLFDLLQPVQNNFELEAAPVVLNPPKPRKIIIQNPVHKKAVNKPFKPLVNVTPMKKIGKKQILKVQSLTANGKPVILPYGLKSIKILNASDLKTDRIHVTTLPTSSVCRRKVESTRLKDDIETTVPVNELTEVKLTPEEKRLLDKEGIQLPAYHPLTKMEDRELKRIRRKIRNKISAQDSRKRKKEYVDGLEERVRRGSEENRNLMQRVKELQKKNKTLMAHINKLQSLIFNSTSSKATPSTCLMIVMLSVLLVSLPNIHLSQMNKELSTEQEQVTISRSLLSTKKVEDDGLNMEEFFIFNKDDENVDNENNTENEFFKAIEEMESKYEHMHFEKDNSDDNFFNSLVKNIKNLFNKNELGSYFDSDYGGFHNKKGFIEPDVDDFDTVPAPINSEPPAKKMKLADEHYHQNDENFVPFSNKVIATTVHANAVGEMC</sequence>
<dbReference type="OrthoDB" id="674948at2759"/>
<feature type="compositionally biased region" description="Low complexity" evidence="7">
    <location>
        <begin position="58"/>
        <end position="70"/>
    </location>
</feature>
<dbReference type="InterPro" id="IPR046347">
    <property type="entry name" value="bZIP_sf"/>
</dbReference>
<dbReference type="PRINTS" id="PR00041">
    <property type="entry name" value="LEUZIPPRCREB"/>
</dbReference>
<feature type="domain" description="BZIP" evidence="8">
    <location>
        <begin position="271"/>
        <end position="334"/>
    </location>
</feature>
<dbReference type="Pfam" id="PF00170">
    <property type="entry name" value="bZIP_1"/>
    <property type="match status" value="1"/>
</dbReference>
<dbReference type="PANTHER" id="PTHR45996:SF3">
    <property type="entry name" value="CREB-H TRANSCRIPTION FACTOR HOMOLOG LET-607"/>
    <property type="match status" value="1"/>
</dbReference>
<feature type="coiled-coil region" evidence="6">
    <location>
        <begin position="296"/>
        <end position="337"/>
    </location>
</feature>
<keyword evidence="3" id="KW-0238">DNA-binding</keyword>
<evidence type="ECO:0000313" key="10">
    <source>
        <dbReference type="Proteomes" id="UP000292052"/>
    </source>
</evidence>
<keyword evidence="6" id="KW-0175">Coiled coil</keyword>
<evidence type="ECO:0000256" key="5">
    <source>
        <dbReference type="ARBA" id="ARBA00023242"/>
    </source>
</evidence>
<feature type="region of interest" description="Disordered" evidence="7">
    <location>
        <begin position="58"/>
        <end position="90"/>
    </location>
</feature>
<keyword evidence="10" id="KW-1185">Reference proteome</keyword>
<keyword evidence="2" id="KW-0805">Transcription regulation</keyword>
<gene>
    <name evidence="9" type="ORF">BDFB_001189</name>
</gene>
<dbReference type="CDD" id="cd14689">
    <property type="entry name" value="bZIP_CREB3"/>
    <property type="match status" value="1"/>
</dbReference>
<name>A0A482WA04_ASBVE</name>
<dbReference type="EMBL" id="QDEB01019195">
    <property type="protein sequence ID" value="RZC41218.1"/>
    <property type="molecule type" value="Genomic_DNA"/>
</dbReference>
<comment type="caution">
    <text evidence="9">The sequence shown here is derived from an EMBL/GenBank/DDBJ whole genome shotgun (WGS) entry which is preliminary data.</text>
</comment>
<reference evidence="9 10" key="1">
    <citation type="submission" date="2017-03" db="EMBL/GenBank/DDBJ databases">
        <title>Genome of the blue death feigning beetle - Asbolus verrucosus.</title>
        <authorList>
            <person name="Rider S.D."/>
        </authorList>
    </citation>
    <scope>NUCLEOTIDE SEQUENCE [LARGE SCALE GENOMIC DNA]</scope>
    <source>
        <strain evidence="9">Butters</strain>
        <tissue evidence="9">Head and leg muscle</tissue>
    </source>
</reference>
<dbReference type="GO" id="GO:0000981">
    <property type="term" value="F:DNA-binding transcription factor activity, RNA polymerase II-specific"/>
    <property type="evidence" value="ECO:0007669"/>
    <property type="project" value="TreeGrafter"/>
</dbReference>
<evidence type="ECO:0000256" key="2">
    <source>
        <dbReference type="ARBA" id="ARBA00023015"/>
    </source>
</evidence>
<dbReference type="GO" id="GO:0000978">
    <property type="term" value="F:RNA polymerase II cis-regulatory region sequence-specific DNA binding"/>
    <property type="evidence" value="ECO:0007669"/>
    <property type="project" value="TreeGrafter"/>
</dbReference>
<dbReference type="Proteomes" id="UP000292052">
    <property type="component" value="Unassembled WGS sequence"/>
</dbReference>
<dbReference type="PROSITE" id="PS50217">
    <property type="entry name" value="BZIP"/>
    <property type="match status" value="1"/>
</dbReference>
<evidence type="ECO:0000259" key="8">
    <source>
        <dbReference type="PROSITE" id="PS50217"/>
    </source>
</evidence>
<dbReference type="InterPro" id="IPR004827">
    <property type="entry name" value="bZIP"/>
</dbReference>
<organism evidence="9 10">
    <name type="scientific">Asbolus verrucosus</name>
    <name type="common">Desert ironclad beetle</name>
    <dbReference type="NCBI Taxonomy" id="1661398"/>
    <lineage>
        <taxon>Eukaryota</taxon>
        <taxon>Metazoa</taxon>
        <taxon>Ecdysozoa</taxon>
        <taxon>Arthropoda</taxon>
        <taxon>Hexapoda</taxon>
        <taxon>Insecta</taxon>
        <taxon>Pterygota</taxon>
        <taxon>Neoptera</taxon>
        <taxon>Endopterygota</taxon>
        <taxon>Coleoptera</taxon>
        <taxon>Polyphaga</taxon>
        <taxon>Cucujiformia</taxon>
        <taxon>Tenebrionidae</taxon>
        <taxon>Pimeliinae</taxon>
        <taxon>Asbolus</taxon>
    </lineage>
</organism>
<comment type="subcellular location">
    <subcellularLocation>
        <location evidence="1">Endoplasmic reticulum membrane</location>
        <topology evidence="1">Single-pass type II membrane protein</topology>
    </subcellularLocation>
</comment>